<keyword evidence="1" id="KW-0812">Transmembrane</keyword>
<keyword evidence="3" id="KW-1185">Reference proteome</keyword>
<protein>
    <submittedName>
        <fullName evidence="2">DUF2752 domain-containing protein</fullName>
    </submittedName>
</protein>
<reference evidence="3" key="1">
    <citation type="journal article" date="2019" name="Int. J. Syst. Evol. Microbiol.">
        <title>The Global Catalogue of Microorganisms (GCM) 10K type strain sequencing project: providing services to taxonomists for standard genome sequencing and annotation.</title>
        <authorList>
            <consortium name="The Broad Institute Genomics Platform"/>
            <consortium name="The Broad Institute Genome Sequencing Center for Infectious Disease"/>
            <person name="Wu L."/>
            <person name="Ma J."/>
        </authorList>
    </citation>
    <scope>NUCLEOTIDE SEQUENCE [LARGE SCALE GENOMIC DNA]</scope>
    <source>
        <strain evidence="3">CCUG 56401</strain>
    </source>
</reference>
<evidence type="ECO:0000313" key="3">
    <source>
        <dbReference type="Proteomes" id="UP001597018"/>
    </source>
</evidence>
<accession>A0ABW3FUV1</accession>
<proteinExistence type="predicted"/>
<name>A0ABW3FUV1_9PSEU</name>
<evidence type="ECO:0000313" key="2">
    <source>
        <dbReference type="EMBL" id="MFD0922171.1"/>
    </source>
</evidence>
<keyword evidence="1" id="KW-1133">Transmembrane helix</keyword>
<feature type="transmembrane region" description="Helical" evidence="1">
    <location>
        <begin position="21"/>
        <end position="40"/>
    </location>
</feature>
<gene>
    <name evidence="2" type="ORF">ACFQ16_20700</name>
</gene>
<comment type="caution">
    <text evidence="2">The sequence shown here is derived from an EMBL/GenBank/DDBJ whole genome shotgun (WGS) entry which is preliminary data.</text>
</comment>
<dbReference type="RefSeq" id="WP_345601709.1">
    <property type="nucleotide sequence ID" value="NZ_BAABLT010000046.1"/>
</dbReference>
<organism evidence="2 3">
    <name type="scientific">Saccharopolyspora rosea</name>
    <dbReference type="NCBI Taxonomy" id="524884"/>
    <lineage>
        <taxon>Bacteria</taxon>
        <taxon>Bacillati</taxon>
        <taxon>Actinomycetota</taxon>
        <taxon>Actinomycetes</taxon>
        <taxon>Pseudonocardiales</taxon>
        <taxon>Pseudonocardiaceae</taxon>
        <taxon>Saccharopolyspora</taxon>
    </lineage>
</organism>
<dbReference type="InterPro" id="IPR021215">
    <property type="entry name" value="DUF2752"/>
</dbReference>
<keyword evidence="1" id="KW-0472">Membrane</keyword>
<sequence>MSSAVRGVLTFPFRRLPQTTSMVVTTGAVGLVLGTGIVPVPCPFRLITGLNCPFCGGSRMIGALLRGDVVQAWHLNAFALVLLVPLAAVVVGAAAAHELGCVDRRWPSGRAGRALTFALVGSLVVWTVLRNLPFGPFPALRA</sequence>
<dbReference type="EMBL" id="JBHTIW010000018">
    <property type="protein sequence ID" value="MFD0922171.1"/>
    <property type="molecule type" value="Genomic_DNA"/>
</dbReference>
<evidence type="ECO:0000256" key="1">
    <source>
        <dbReference type="SAM" id="Phobius"/>
    </source>
</evidence>
<dbReference type="Pfam" id="PF10825">
    <property type="entry name" value="DUF2752"/>
    <property type="match status" value="1"/>
</dbReference>
<feature type="transmembrane region" description="Helical" evidence="1">
    <location>
        <begin position="111"/>
        <end position="129"/>
    </location>
</feature>
<feature type="transmembrane region" description="Helical" evidence="1">
    <location>
        <begin position="77"/>
        <end position="99"/>
    </location>
</feature>
<dbReference type="Proteomes" id="UP001597018">
    <property type="component" value="Unassembled WGS sequence"/>
</dbReference>